<dbReference type="Pfam" id="PF01476">
    <property type="entry name" value="LysM"/>
    <property type="match status" value="1"/>
</dbReference>
<dbReference type="PANTHER" id="PTHR20932:SF8">
    <property type="entry name" value="LD22649P"/>
    <property type="match status" value="1"/>
</dbReference>
<dbReference type="InterPro" id="IPR045030">
    <property type="entry name" value="LYSM1-4"/>
</dbReference>
<proteinExistence type="predicted"/>
<dbReference type="Gene3D" id="3.10.350.10">
    <property type="entry name" value="LysM domain"/>
    <property type="match status" value="1"/>
</dbReference>
<feature type="compositionally biased region" description="Low complexity" evidence="1">
    <location>
        <begin position="102"/>
        <end position="133"/>
    </location>
</feature>
<evidence type="ECO:0000259" key="2">
    <source>
        <dbReference type="PROSITE" id="PS51782"/>
    </source>
</evidence>
<feature type="domain" description="LysM" evidence="2">
    <location>
        <begin position="40"/>
        <end position="84"/>
    </location>
</feature>
<feature type="region of interest" description="Disordered" evidence="1">
    <location>
        <begin position="98"/>
        <end position="178"/>
    </location>
</feature>
<dbReference type="InterPro" id="IPR036779">
    <property type="entry name" value="LysM_dom_sf"/>
</dbReference>
<organism evidence="3 4">
    <name type="scientific">Petrolisthes manimaculis</name>
    <dbReference type="NCBI Taxonomy" id="1843537"/>
    <lineage>
        <taxon>Eukaryota</taxon>
        <taxon>Metazoa</taxon>
        <taxon>Ecdysozoa</taxon>
        <taxon>Arthropoda</taxon>
        <taxon>Crustacea</taxon>
        <taxon>Multicrustacea</taxon>
        <taxon>Malacostraca</taxon>
        <taxon>Eumalacostraca</taxon>
        <taxon>Eucarida</taxon>
        <taxon>Decapoda</taxon>
        <taxon>Pleocyemata</taxon>
        <taxon>Anomura</taxon>
        <taxon>Galatheoidea</taxon>
        <taxon>Porcellanidae</taxon>
        <taxon>Petrolisthes</taxon>
    </lineage>
</organism>
<dbReference type="InterPro" id="IPR018392">
    <property type="entry name" value="LysM"/>
</dbReference>
<dbReference type="Proteomes" id="UP001292094">
    <property type="component" value="Unassembled WGS sequence"/>
</dbReference>
<evidence type="ECO:0000313" key="3">
    <source>
        <dbReference type="EMBL" id="KAK4308424.1"/>
    </source>
</evidence>
<accession>A0AAE1PHC0</accession>
<sequence>MAASSEEKGLLGAAARPHRRYGTTTTVNMKKPQHQQQHILKHRVSKHDTLQGIALKYGVTMESIKQHNKLWSGEAMFLHDYLDVPVSRTVYEALSGGPEGVSPLLSSTHTSPLTSDSRSSEGSQNTSCTSTTSSPPPPLSPKQQQQLQQQQQSTQSPPSTPSTPSGLHDCSETDPTDFLSKIDSNIALMRTSIERMETHAYPMVDRMEVDDSCCQTTRGNDNNSTNNGSSRWHSAARQNVYHNGYHDPTSAPHPVVTPGRTITMSLKRLLRDHEELYEL</sequence>
<dbReference type="AlphaFoldDB" id="A0AAE1PHC0"/>
<evidence type="ECO:0000256" key="1">
    <source>
        <dbReference type="SAM" id="MobiDB-lite"/>
    </source>
</evidence>
<keyword evidence="4" id="KW-1185">Reference proteome</keyword>
<dbReference type="EMBL" id="JAWZYT010001897">
    <property type="protein sequence ID" value="KAK4308424.1"/>
    <property type="molecule type" value="Genomic_DNA"/>
</dbReference>
<evidence type="ECO:0000313" key="4">
    <source>
        <dbReference type="Proteomes" id="UP001292094"/>
    </source>
</evidence>
<comment type="caution">
    <text evidence="3">The sequence shown here is derived from an EMBL/GenBank/DDBJ whole genome shotgun (WGS) entry which is preliminary data.</text>
</comment>
<protein>
    <recommendedName>
        <fullName evidence="2">LysM domain-containing protein</fullName>
    </recommendedName>
</protein>
<dbReference type="PANTHER" id="PTHR20932">
    <property type="entry name" value="LYSM AND PUTATIVE PEPTIDOGLYCAN-BINDING DOMAIN-CONTAINING PROTEIN"/>
    <property type="match status" value="1"/>
</dbReference>
<gene>
    <name evidence="3" type="ORF">Pmani_019878</name>
</gene>
<dbReference type="SMART" id="SM00257">
    <property type="entry name" value="LysM"/>
    <property type="match status" value="1"/>
</dbReference>
<dbReference type="PROSITE" id="PS51782">
    <property type="entry name" value="LYSM"/>
    <property type="match status" value="1"/>
</dbReference>
<name>A0AAE1PHC0_9EUCA</name>
<dbReference type="SUPFAM" id="SSF54106">
    <property type="entry name" value="LysM domain"/>
    <property type="match status" value="1"/>
</dbReference>
<reference evidence="3" key="1">
    <citation type="submission" date="2023-11" db="EMBL/GenBank/DDBJ databases">
        <title>Genome assemblies of two species of porcelain crab, Petrolisthes cinctipes and Petrolisthes manimaculis (Anomura: Porcellanidae).</title>
        <authorList>
            <person name="Angst P."/>
        </authorList>
    </citation>
    <scope>NUCLEOTIDE SEQUENCE</scope>
    <source>
        <strain evidence="3">PB745_02</strain>
        <tissue evidence="3">Gill</tissue>
    </source>
</reference>
<feature type="compositionally biased region" description="Low complexity" evidence="1">
    <location>
        <begin position="141"/>
        <end position="165"/>
    </location>
</feature>
<dbReference type="CDD" id="cd00118">
    <property type="entry name" value="LysM"/>
    <property type="match status" value="1"/>
</dbReference>